<evidence type="ECO:0000313" key="2">
    <source>
        <dbReference type="Proteomes" id="UP000199494"/>
    </source>
</evidence>
<dbReference type="EMBL" id="FMZE01000005">
    <property type="protein sequence ID" value="SDD07152.1"/>
    <property type="molecule type" value="Genomic_DNA"/>
</dbReference>
<proteinExistence type="predicted"/>
<sequence length="142" mass="15482">MPRDTLAGHLAFCITLYTLSVMDDQNAVAAENAGERIHAPVTAADVLRWLEEAAETVRSGEVDPEALIVLLGELREASTAFANASDWALLAAREAGASLRQIAPVFGKGYVRAPAARLEKLHREVLSSEQFIELMRRRAARV</sequence>
<name>A0A1G6RR69_9PSEU</name>
<dbReference type="STRING" id="530584.SAMN05421630_105437"/>
<dbReference type="Proteomes" id="UP000199494">
    <property type="component" value="Unassembled WGS sequence"/>
</dbReference>
<gene>
    <name evidence="1" type="ORF">SAMN05421630_105437</name>
</gene>
<keyword evidence="2" id="KW-1185">Reference proteome</keyword>
<organism evidence="1 2">
    <name type="scientific">Prauserella marina</name>
    <dbReference type="NCBI Taxonomy" id="530584"/>
    <lineage>
        <taxon>Bacteria</taxon>
        <taxon>Bacillati</taxon>
        <taxon>Actinomycetota</taxon>
        <taxon>Actinomycetes</taxon>
        <taxon>Pseudonocardiales</taxon>
        <taxon>Pseudonocardiaceae</taxon>
        <taxon>Prauserella</taxon>
    </lineage>
</organism>
<reference evidence="1 2" key="1">
    <citation type="submission" date="2016-10" db="EMBL/GenBank/DDBJ databases">
        <authorList>
            <person name="de Groot N.N."/>
        </authorList>
    </citation>
    <scope>NUCLEOTIDE SEQUENCE [LARGE SCALE GENOMIC DNA]</scope>
    <source>
        <strain evidence="1 2">CGMCC 4.5506</strain>
    </source>
</reference>
<accession>A0A1G6RR69</accession>
<protein>
    <submittedName>
        <fullName evidence="1">Uncharacterized protein</fullName>
    </submittedName>
</protein>
<dbReference type="AlphaFoldDB" id="A0A1G6RR69"/>
<evidence type="ECO:0000313" key="1">
    <source>
        <dbReference type="EMBL" id="SDD07152.1"/>
    </source>
</evidence>